<dbReference type="AlphaFoldDB" id="A0A9P4J1A0"/>
<evidence type="ECO:0000256" key="3">
    <source>
        <dbReference type="SAM" id="MobiDB-lite"/>
    </source>
</evidence>
<comment type="similarity">
    <text evidence="1">Belongs to the CAF1 family.</text>
</comment>
<dbReference type="Pfam" id="PF04857">
    <property type="entry name" value="CAF1"/>
    <property type="match status" value="1"/>
</dbReference>
<keyword evidence="5" id="KW-1185">Reference proteome</keyword>
<comment type="caution">
    <text evidence="4">The sequence shown here is derived from an EMBL/GenBank/DDBJ whole genome shotgun (WGS) entry which is preliminary data.</text>
</comment>
<name>A0A9P4J1A0_9PEZI</name>
<keyword evidence="2" id="KW-0175">Coiled coil</keyword>
<dbReference type="GO" id="GO:0000175">
    <property type="term" value="F:3'-5'-RNA exonuclease activity"/>
    <property type="evidence" value="ECO:0007669"/>
    <property type="project" value="TreeGrafter"/>
</dbReference>
<dbReference type="PANTHER" id="PTHR15092:SF22">
    <property type="entry name" value="POLY(A)-SPECIFIC RIBONUCLEASE PNLDC1"/>
    <property type="match status" value="1"/>
</dbReference>
<dbReference type="GO" id="GO:0003723">
    <property type="term" value="F:RNA binding"/>
    <property type="evidence" value="ECO:0007669"/>
    <property type="project" value="TreeGrafter"/>
</dbReference>
<dbReference type="Gene3D" id="3.30.420.10">
    <property type="entry name" value="Ribonuclease H-like superfamily/Ribonuclease H"/>
    <property type="match status" value="2"/>
</dbReference>
<dbReference type="GO" id="GO:1990431">
    <property type="term" value="P:priRNA 3'-end processing"/>
    <property type="evidence" value="ECO:0007669"/>
    <property type="project" value="TreeGrafter"/>
</dbReference>
<evidence type="ECO:0000256" key="1">
    <source>
        <dbReference type="ARBA" id="ARBA00008372"/>
    </source>
</evidence>
<dbReference type="PANTHER" id="PTHR15092">
    <property type="entry name" value="POLY A -SPECIFIC RIBONUCLEASE/TARGET OF EGR1, MEMBER 1"/>
    <property type="match status" value="1"/>
</dbReference>
<sequence>MDIQRHNFPSKLLDILEAISESYFVAFDLELSGVPVRPYGAHRSGKATLQERYTETKAAAERYQILQIGLTCVKEDTADGAYQLKPFNIDLSPILGERLDIDRDFSFHSGAVEFLNSVGFDFNNSLTNGVSYLSRDEADLAKQRAEERLSRTNDTYDRLEVKPEETETLAFLQRVKEKVDAWLKLDQFDPEPLFLGSKELCSRDIKSEELSRFEKRLVHQTIRQDYPQLVTIPRRGVIQVSRLDEEREAAVRRSKLKDTKSRIYRQTGFRWVIEAIAGRTLKYIELDTFTTNEENGFTTPANFDIKARFQRCQHLLYKRPKPVVGHNLFLDLIYLYRTFIGQLPERVDDFAAQIHELFPIVVDTKYLATHECGDINPMSSLQQLAEQMDAQQSPLIATHYDYRKYLDNPADHEAGYDSMLTGQVAIRLSTMLEARKRTPTEANAIVEFRTGSDEDQTEGGVSLDRGSHSNGNNTGTTSMLAAATDALRKTVIVPVGKDDWYDGKTAKIEPASWSDAEQQWIPLRLMPRWSSDFWREYGNRLRVFSTQEGMCRLDAGLP</sequence>
<reference evidence="4" key="1">
    <citation type="journal article" date="2020" name="Stud. Mycol.">
        <title>101 Dothideomycetes genomes: a test case for predicting lifestyles and emergence of pathogens.</title>
        <authorList>
            <person name="Haridas S."/>
            <person name="Albert R."/>
            <person name="Binder M."/>
            <person name="Bloem J."/>
            <person name="Labutti K."/>
            <person name="Salamov A."/>
            <person name="Andreopoulos B."/>
            <person name="Baker S."/>
            <person name="Barry K."/>
            <person name="Bills G."/>
            <person name="Bluhm B."/>
            <person name="Cannon C."/>
            <person name="Castanera R."/>
            <person name="Culley D."/>
            <person name="Daum C."/>
            <person name="Ezra D."/>
            <person name="Gonzalez J."/>
            <person name="Henrissat B."/>
            <person name="Kuo A."/>
            <person name="Liang C."/>
            <person name="Lipzen A."/>
            <person name="Lutzoni F."/>
            <person name="Magnuson J."/>
            <person name="Mondo S."/>
            <person name="Nolan M."/>
            <person name="Ohm R."/>
            <person name="Pangilinan J."/>
            <person name="Park H.-J."/>
            <person name="Ramirez L."/>
            <person name="Alfaro M."/>
            <person name="Sun H."/>
            <person name="Tritt A."/>
            <person name="Yoshinaga Y."/>
            <person name="Zwiers L.-H."/>
            <person name="Turgeon B."/>
            <person name="Goodwin S."/>
            <person name="Spatafora J."/>
            <person name="Crous P."/>
            <person name="Grigoriev I."/>
        </authorList>
    </citation>
    <scope>NUCLEOTIDE SEQUENCE</scope>
    <source>
        <strain evidence="4">CBS 260.36</strain>
    </source>
</reference>
<feature type="coiled-coil region" evidence="2">
    <location>
        <begin position="135"/>
        <end position="162"/>
    </location>
</feature>
<evidence type="ECO:0000313" key="5">
    <source>
        <dbReference type="Proteomes" id="UP000799439"/>
    </source>
</evidence>
<proteinExistence type="inferred from homology"/>
<dbReference type="EMBL" id="ML996089">
    <property type="protein sequence ID" value="KAF2150574.1"/>
    <property type="molecule type" value="Genomic_DNA"/>
</dbReference>
<dbReference type="GO" id="GO:0000289">
    <property type="term" value="P:nuclear-transcribed mRNA poly(A) tail shortening"/>
    <property type="evidence" value="ECO:0007669"/>
    <property type="project" value="TreeGrafter"/>
</dbReference>
<protein>
    <submittedName>
        <fullName evidence="4">CAF1-domain-containing protein</fullName>
    </submittedName>
</protein>
<dbReference type="GO" id="GO:1990432">
    <property type="term" value="P:siRNA 3'-end processing"/>
    <property type="evidence" value="ECO:0007669"/>
    <property type="project" value="TreeGrafter"/>
</dbReference>
<evidence type="ECO:0000256" key="2">
    <source>
        <dbReference type="SAM" id="Coils"/>
    </source>
</evidence>
<dbReference type="OrthoDB" id="1432093at2759"/>
<dbReference type="InterPro" id="IPR036397">
    <property type="entry name" value="RNaseH_sf"/>
</dbReference>
<gene>
    <name evidence="4" type="ORF">K461DRAFT_228822</name>
</gene>
<dbReference type="InterPro" id="IPR006941">
    <property type="entry name" value="RNase_CAF1"/>
</dbReference>
<evidence type="ECO:0000313" key="4">
    <source>
        <dbReference type="EMBL" id="KAF2150574.1"/>
    </source>
</evidence>
<dbReference type="Proteomes" id="UP000799439">
    <property type="component" value="Unassembled WGS sequence"/>
</dbReference>
<feature type="region of interest" description="Disordered" evidence="3">
    <location>
        <begin position="450"/>
        <end position="473"/>
    </location>
</feature>
<dbReference type="InterPro" id="IPR012337">
    <property type="entry name" value="RNaseH-like_sf"/>
</dbReference>
<accession>A0A9P4J1A0</accession>
<organism evidence="4 5">
    <name type="scientific">Myriangium duriaei CBS 260.36</name>
    <dbReference type="NCBI Taxonomy" id="1168546"/>
    <lineage>
        <taxon>Eukaryota</taxon>
        <taxon>Fungi</taxon>
        <taxon>Dikarya</taxon>
        <taxon>Ascomycota</taxon>
        <taxon>Pezizomycotina</taxon>
        <taxon>Dothideomycetes</taxon>
        <taxon>Dothideomycetidae</taxon>
        <taxon>Myriangiales</taxon>
        <taxon>Myriangiaceae</taxon>
        <taxon>Myriangium</taxon>
    </lineage>
</organism>
<dbReference type="SUPFAM" id="SSF53098">
    <property type="entry name" value="Ribonuclease H-like"/>
    <property type="match status" value="1"/>
</dbReference>
<dbReference type="GO" id="GO:0005634">
    <property type="term" value="C:nucleus"/>
    <property type="evidence" value="ECO:0007669"/>
    <property type="project" value="TreeGrafter"/>
</dbReference>
<dbReference type="InterPro" id="IPR051181">
    <property type="entry name" value="CAF1_poly(A)_ribonucleases"/>
</dbReference>